<evidence type="ECO:0000256" key="1">
    <source>
        <dbReference type="SAM" id="MobiDB-lite"/>
    </source>
</evidence>
<accession>A0A5B7JEK8</accession>
<protein>
    <submittedName>
        <fullName evidence="2">Uncharacterized protein</fullName>
    </submittedName>
</protein>
<name>A0A5B7JEK8_PORTR</name>
<evidence type="ECO:0000313" key="2">
    <source>
        <dbReference type="EMBL" id="MPC91797.1"/>
    </source>
</evidence>
<evidence type="ECO:0000313" key="3">
    <source>
        <dbReference type="Proteomes" id="UP000324222"/>
    </source>
</evidence>
<organism evidence="2 3">
    <name type="scientific">Portunus trituberculatus</name>
    <name type="common">Swimming crab</name>
    <name type="synonym">Neptunus trituberculatus</name>
    <dbReference type="NCBI Taxonomy" id="210409"/>
    <lineage>
        <taxon>Eukaryota</taxon>
        <taxon>Metazoa</taxon>
        <taxon>Ecdysozoa</taxon>
        <taxon>Arthropoda</taxon>
        <taxon>Crustacea</taxon>
        <taxon>Multicrustacea</taxon>
        <taxon>Malacostraca</taxon>
        <taxon>Eumalacostraca</taxon>
        <taxon>Eucarida</taxon>
        <taxon>Decapoda</taxon>
        <taxon>Pleocyemata</taxon>
        <taxon>Brachyura</taxon>
        <taxon>Eubrachyura</taxon>
        <taxon>Portunoidea</taxon>
        <taxon>Portunidae</taxon>
        <taxon>Portuninae</taxon>
        <taxon>Portunus</taxon>
    </lineage>
</organism>
<reference evidence="2 3" key="1">
    <citation type="submission" date="2019-05" db="EMBL/GenBank/DDBJ databases">
        <title>Another draft genome of Portunus trituberculatus and its Hox gene families provides insights of decapod evolution.</title>
        <authorList>
            <person name="Jeong J.-H."/>
            <person name="Song I."/>
            <person name="Kim S."/>
            <person name="Choi T."/>
            <person name="Kim D."/>
            <person name="Ryu S."/>
            <person name="Kim W."/>
        </authorList>
    </citation>
    <scope>NUCLEOTIDE SEQUENCE [LARGE SCALE GENOMIC DNA]</scope>
    <source>
        <tissue evidence="2">Muscle</tissue>
    </source>
</reference>
<comment type="caution">
    <text evidence="2">The sequence shown here is derived from an EMBL/GenBank/DDBJ whole genome shotgun (WGS) entry which is preliminary data.</text>
</comment>
<dbReference type="AlphaFoldDB" id="A0A5B7JEK8"/>
<gene>
    <name evidence="2" type="ORF">E2C01_086857</name>
</gene>
<dbReference type="Proteomes" id="UP000324222">
    <property type="component" value="Unassembled WGS sequence"/>
</dbReference>
<dbReference type="EMBL" id="VSRR010088979">
    <property type="protein sequence ID" value="MPC91797.1"/>
    <property type="molecule type" value="Genomic_DNA"/>
</dbReference>
<keyword evidence="3" id="KW-1185">Reference proteome</keyword>
<sequence>MCLSGEAQRRKNGDEVSASRAGREWRVRASFESGEVVVRCYSGWCCEAWWLLGAVCGVN</sequence>
<proteinExistence type="predicted"/>
<feature type="region of interest" description="Disordered" evidence="1">
    <location>
        <begin position="1"/>
        <end position="21"/>
    </location>
</feature>